<organism evidence="2 3">
    <name type="scientific">Methylobacterium thuringiense</name>
    <dbReference type="NCBI Taxonomy" id="1003091"/>
    <lineage>
        <taxon>Bacteria</taxon>
        <taxon>Pseudomonadati</taxon>
        <taxon>Pseudomonadota</taxon>
        <taxon>Alphaproteobacteria</taxon>
        <taxon>Hyphomicrobiales</taxon>
        <taxon>Methylobacteriaceae</taxon>
        <taxon>Methylobacterium</taxon>
    </lineage>
</organism>
<evidence type="ECO:0000313" key="2">
    <source>
        <dbReference type="EMBL" id="GJE55513.1"/>
    </source>
</evidence>
<dbReference type="InterPro" id="IPR036165">
    <property type="entry name" value="YefM-like_sf"/>
</dbReference>
<dbReference type="Proteomes" id="UP001055101">
    <property type="component" value="Unassembled WGS sequence"/>
</dbReference>
<dbReference type="RefSeq" id="WP_147820545.1">
    <property type="nucleotide sequence ID" value="NZ_BPRA01000008.1"/>
</dbReference>
<reference evidence="2" key="1">
    <citation type="journal article" date="2021" name="Front. Microbiol.">
        <title>Comprehensive Comparative Genomics and Phenotyping of Methylobacterium Species.</title>
        <authorList>
            <person name="Alessa O."/>
            <person name="Ogura Y."/>
            <person name="Fujitani Y."/>
            <person name="Takami H."/>
            <person name="Hayashi T."/>
            <person name="Sahin N."/>
            <person name="Tani A."/>
        </authorList>
    </citation>
    <scope>NUCLEOTIDE SEQUENCE</scope>
    <source>
        <strain evidence="2">DSM 23674</strain>
    </source>
</reference>
<sequence>METVSLSDAADRLADLARRVEDGETIVLTRDGKPIADMVPHQPRGGFDLEAGRRYLREEGLPDPFPYVADDFDDPLLEDFLLRPLP</sequence>
<reference evidence="2" key="2">
    <citation type="submission" date="2021-08" db="EMBL/GenBank/DDBJ databases">
        <authorList>
            <person name="Tani A."/>
            <person name="Ola A."/>
            <person name="Ogura Y."/>
            <person name="Katsura K."/>
            <person name="Hayashi T."/>
        </authorList>
    </citation>
    <scope>NUCLEOTIDE SEQUENCE</scope>
    <source>
        <strain evidence="2">DSM 23674</strain>
    </source>
</reference>
<dbReference type="NCBIfam" id="TIGR01552">
    <property type="entry name" value="phd_fam"/>
    <property type="match status" value="1"/>
</dbReference>
<accession>A0ABQ4TJQ9</accession>
<comment type="similarity">
    <text evidence="1">Belongs to the phD/YefM antitoxin family.</text>
</comment>
<dbReference type="Gene3D" id="3.40.1620.10">
    <property type="entry name" value="YefM-like domain"/>
    <property type="match status" value="1"/>
</dbReference>
<protein>
    <recommendedName>
        <fullName evidence="4">Antitoxin</fullName>
    </recommendedName>
</protein>
<name>A0ABQ4TJQ9_9HYPH</name>
<comment type="caution">
    <text evidence="2">The sequence shown here is derived from an EMBL/GenBank/DDBJ whole genome shotgun (WGS) entry which is preliminary data.</text>
</comment>
<gene>
    <name evidence="2" type="ORF">EKPJFOCH_2004</name>
</gene>
<dbReference type="SUPFAM" id="SSF143120">
    <property type="entry name" value="YefM-like"/>
    <property type="match status" value="1"/>
</dbReference>
<dbReference type="EMBL" id="BPRA01000008">
    <property type="protein sequence ID" value="GJE55513.1"/>
    <property type="molecule type" value="Genomic_DNA"/>
</dbReference>
<keyword evidence="3" id="KW-1185">Reference proteome</keyword>
<evidence type="ECO:0008006" key="4">
    <source>
        <dbReference type="Google" id="ProtNLM"/>
    </source>
</evidence>
<proteinExistence type="inferred from homology"/>
<evidence type="ECO:0000256" key="1">
    <source>
        <dbReference type="ARBA" id="ARBA00009981"/>
    </source>
</evidence>
<evidence type="ECO:0000313" key="3">
    <source>
        <dbReference type="Proteomes" id="UP001055101"/>
    </source>
</evidence>